<dbReference type="Pfam" id="PF17919">
    <property type="entry name" value="RT_RNaseH_2"/>
    <property type="match status" value="1"/>
</dbReference>
<evidence type="ECO:0000313" key="3">
    <source>
        <dbReference type="Proteomes" id="UP000663879"/>
    </source>
</evidence>
<dbReference type="AlphaFoldDB" id="A0A814GCV1"/>
<dbReference type="FunFam" id="3.30.70.270:FF:000003">
    <property type="entry name" value="Transposon Ty3-G Gag-Pol polyprotein"/>
    <property type="match status" value="1"/>
</dbReference>
<reference evidence="2" key="1">
    <citation type="submission" date="2021-02" db="EMBL/GenBank/DDBJ databases">
        <authorList>
            <person name="Nowell W R."/>
        </authorList>
    </citation>
    <scope>NUCLEOTIDE SEQUENCE</scope>
    <source>
        <strain evidence="2">Ploen Becks lab</strain>
    </source>
</reference>
<dbReference type="Gene3D" id="3.10.20.370">
    <property type="match status" value="1"/>
</dbReference>
<dbReference type="FunFam" id="3.10.20.370:FF:000001">
    <property type="entry name" value="Retrovirus-related Pol polyprotein from transposon 17.6-like protein"/>
    <property type="match status" value="1"/>
</dbReference>
<gene>
    <name evidence="2" type="ORF">OXX778_LOCUS16058</name>
</gene>
<dbReference type="InterPro" id="IPR000477">
    <property type="entry name" value="RT_dom"/>
</dbReference>
<dbReference type="Gene3D" id="3.30.70.270">
    <property type="match status" value="1"/>
</dbReference>
<dbReference type="InterPro" id="IPR041577">
    <property type="entry name" value="RT_RNaseH_2"/>
</dbReference>
<sequence>MGLTNSGATFQRFIDDIFKEFLGKFLMVNIDDIIVYSETIEEHIEHIKQAFDVIRKHNLKIKIKKCTFFQASNEFLVHVVSNGEIKPSIYWYGVSLSKIHQRFCENNTKFNWDEKCQDAFDQSKNALTSESVLMIPDFEKRFYLETDASNKGIGEVLSQMDENNQLRPIAYYLRKLSKSEQNYSASEKEILAIVNAL</sequence>
<dbReference type="OrthoDB" id="41323at2759"/>
<dbReference type="PROSITE" id="PS50878">
    <property type="entry name" value="RT_POL"/>
    <property type="match status" value="1"/>
</dbReference>
<dbReference type="InterPro" id="IPR043128">
    <property type="entry name" value="Rev_trsase/Diguanyl_cyclase"/>
</dbReference>
<dbReference type="PANTHER" id="PTHR33064:SF37">
    <property type="entry name" value="RIBONUCLEASE H"/>
    <property type="match status" value="1"/>
</dbReference>
<dbReference type="InterPro" id="IPR051320">
    <property type="entry name" value="Viral_Replic_Matur_Polypro"/>
</dbReference>
<dbReference type="Proteomes" id="UP000663879">
    <property type="component" value="Unassembled WGS sequence"/>
</dbReference>
<dbReference type="SUPFAM" id="SSF56672">
    <property type="entry name" value="DNA/RNA polymerases"/>
    <property type="match status" value="1"/>
</dbReference>
<comment type="caution">
    <text evidence="2">The sequence shown here is derived from an EMBL/GenBank/DDBJ whole genome shotgun (WGS) entry which is preliminary data.</text>
</comment>
<feature type="domain" description="Reverse transcriptase" evidence="1">
    <location>
        <begin position="1"/>
        <end position="96"/>
    </location>
</feature>
<proteinExistence type="predicted"/>
<dbReference type="EMBL" id="CAJNOC010003695">
    <property type="protein sequence ID" value="CAF0993937.1"/>
    <property type="molecule type" value="Genomic_DNA"/>
</dbReference>
<dbReference type="PANTHER" id="PTHR33064">
    <property type="entry name" value="POL PROTEIN"/>
    <property type="match status" value="1"/>
</dbReference>
<dbReference type="InterPro" id="IPR043502">
    <property type="entry name" value="DNA/RNA_pol_sf"/>
</dbReference>
<organism evidence="2 3">
    <name type="scientific">Brachionus calyciflorus</name>
    <dbReference type="NCBI Taxonomy" id="104777"/>
    <lineage>
        <taxon>Eukaryota</taxon>
        <taxon>Metazoa</taxon>
        <taxon>Spiralia</taxon>
        <taxon>Gnathifera</taxon>
        <taxon>Rotifera</taxon>
        <taxon>Eurotatoria</taxon>
        <taxon>Monogononta</taxon>
        <taxon>Pseudotrocha</taxon>
        <taxon>Ploima</taxon>
        <taxon>Brachionidae</taxon>
        <taxon>Brachionus</taxon>
    </lineage>
</organism>
<dbReference type="Pfam" id="PF00078">
    <property type="entry name" value="RVT_1"/>
    <property type="match status" value="1"/>
</dbReference>
<keyword evidence="3" id="KW-1185">Reference proteome</keyword>
<evidence type="ECO:0000313" key="2">
    <source>
        <dbReference type="EMBL" id="CAF0993937.1"/>
    </source>
</evidence>
<dbReference type="CDD" id="cd01647">
    <property type="entry name" value="RT_LTR"/>
    <property type="match status" value="1"/>
</dbReference>
<name>A0A814GCV1_9BILA</name>
<protein>
    <recommendedName>
        <fullName evidence="1">Reverse transcriptase domain-containing protein</fullName>
    </recommendedName>
</protein>
<accession>A0A814GCV1</accession>
<evidence type="ECO:0000259" key="1">
    <source>
        <dbReference type="PROSITE" id="PS50878"/>
    </source>
</evidence>